<dbReference type="InterPro" id="IPR036390">
    <property type="entry name" value="WH_DNA-bd_sf"/>
</dbReference>
<dbReference type="PROSITE" id="PS51118">
    <property type="entry name" value="HTH_HXLR"/>
    <property type="match status" value="1"/>
</dbReference>
<evidence type="ECO:0000313" key="6">
    <source>
        <dbReference type="Proteomes" id="UP001448858"/>
    </source>
</evidence>
<evidence type="ECO:0000259" key="4">
    <source>
        <dbReference type="PROSITE" id="PS51118"/>
    </source>
</evidence>
<protein>
    <submittedName>
        <fullName evidence="5">Helix-turn-helix domain-containing protein</fullName>
    </submittedName>
</protein>
<proteinExistence type="predicted"/>
<dbReference type="SUPFAM" id="SSF46785">
    <property type="entry name" value="Winged helix' DNA-binding domain"/>
    <property type="match status" value="1"/>
</dbReference>
<dbReference type="InterPro" id="IPR002577">
    <property type="entry name" value="HTH_HxlR"/>
</dbReference>
<evidence type="ECO:0000256" key="1">
    <source>
        <dbReference type="ARBA" id="ARBA00023015"/>
    </source>
</evidence>
<dbReference type="Proteomes" id="UP001448858">
    <property type="component" value="Chromosome"/>
</dbReference>
<reference evidence="5 6" key="1">
    <citation type="submission" date="2024-04" db="EMBL/GenBank/DDBJ databases">
        <title>Arthrobacter sp. from Plains bison fecal sample.</title>
        <authorList>
            <person name="Ruzzini A."/>
        </authorList>
    </citation>
    <scope>NUCLEOTIDE SEQUENCE [LARGE SCALE GENOMIC DNA]</scope>
    <source>
        <strain evidence="5 6">EINP1</strain>
    </source>
</reference>
<organism evidence="5 6">
    <name type="scientific">Arthrobacter citreus</name>
    <dbReference type="NCBI Taxonomy" id="1670"/>
    <lineage>
        <taxon>Bacteria</taxon>
        <taxon>Bacillati</taxon>
        <taxon>Actinomycetota</taxon>
        <taxon>Actinomycetes</taxon>
        <taxon>Micrococcales</taxon>
        <taxon>Micrococcaceae</taxon>
        <taxon>Arthrobacter</taxon>
    </lineage>
</organism>
<keyword evidence="2" id="KW-0238">DNA-binding</keyword>
<name>A0ABZ2ZW16_9MICC</name>
<accession>A0ABZ2ZW16</accession>
<dbReference type="PANTHER" id="PTHR33204:SF37">
    <property type="entry name" value="HTH-TYPE TRANSCRIPTIONAL REGULATOR YODB"/>
    <property type="match status" value="1"/>
</dbReference>
<evidence type="ECO:0000256" key="3">
    <source>
        <dbReference type="ARBA" id="ARBA00023163"/>
    </source>
</evidence>
<keyword evidence="1" id="KW-0805">Transcription regulation</keyword>
<keyword evidence="6" id="KW-1185">Reference proteome</keyword>
<dbReference type="Pfam" id="PF01638">
    <property type="entry name" value="HxlR"/>
    <property type="match status" value="1"/>
</dbReference>
<dbReference type="InterPro" id="IPR036388">
    <property type="entry name" value="WH-like_DNA-bd_sf"/>
</dbReference>
<feature type="domain" description="HTH hxlR-type" evidence="4">
    <location>
        <begin position="24"/>
        <end position="130"/>
    </location>
</feature>
<gene>
    <name evidence="5" type="ORF">AAE021_14605</name>
</gene>
<keyword evidence="3" id="KW-0804">Transcription</keyword>
<dbReference type="Gene3D" id="1.10.10.10">
    <property type="entry name" value="Winged helix-like DNA-binding domain superfamily/Winged helix DNA-binding domain"/>
    <property type="match status" value="1"/>
</dbReference>
<dbReference type="RefSeq" id="WP_342023045.1">
    <property type="nucleotide sequence ID" value="NZ_CP151657.1"/>
</dbReference>
<evidence type="ECO:0000256" key="2">
    <source>
        <dbReference type="ARBA" id="ARBA00023125"/>
    </source>
</evidence>
<evidence type="ECO:0000313" key="5">
    <source>
        <dbReference type="EMBL" id="WZP15380.1"/>
    </source>
</evidence>
<dbReference type="PANTHER" id="PTHR33204">
    <property type="entry name" value="TRANSCRIPTIONAL REGULATOR, MARR FAMILY"/>
    <property type="match status" value="1"/>
</dbReference>
<sequence>MATLTAAEKRAQEKTAYNAFLAACPSRKLLDRISDKWVTLVIAALGSGPDCAGEPRPMRFSELSRVLSGVSQKMLTQTLRSLERDGLITRTATATVPVTVSYELTDLGMSLHELVRSIKSWAELHMDDVLAQRAAHDDGAE</sequence>
<dbReference type="EMBL" id="CP151657">
    <property type="protein sequence ID" value="WZP15380.1"/>
    <property type="molecule type" value="Genomic_DNA"/>
</dbReference>